<evidence type="ECO:0000256" key="2">
    <source>
        <dbReference type="ARBA" id="ARBA00022679"/>
    </source>
</evidence>
<accession>A0ABV6YE55</accession>
<evidence type="ECO:0000256" key="1">
    <source>
        <dbReference type="ARBA" id="ARBA00007274"/>
    </source>
</evidence>
<keyword evidence="6" id="KW-1185">Reference proteome</keyword>
<proteinExistence type="inferred from homology"/>
<evidence type="ECO:0000256" key="4">
    <source>
        <dbReference type="ARBA" id="ARBA00023315"/>
    </source>
</evidence>
<keyword evidence="3" id="KW-0677">Repeat</keyword>
<reference evidence="5 6" key="1">
    <citation type="submission" date="2024-09" db="EMBL/GenBank/DDBJ databases">
        <title>Nodulacao em especies de Leguminosae Basais da Amazonia e Caracterizacao dos Rizobios e Bacterias Associadas aos Nodulos.</title>
        <authorList>
            <person name="Jambeiro I.C.A."/>
            <person name="Lopes I.S."/>
            <person name="Aguiar E.R.G.R."/>
            <person name="Santos A.F.J."/>
            <person name="Dos Santos J.M.F."/>
            <person name="Gross E."/>
        </authorList>
    </citation>
    <scope>NUCLEOTIDE SEQUENCE [LARGE SCALE GENOMIC DNA]</scope>
    <source>
        <strain evidence="5 6">BRUESC1165</strain>
    </source>
</reference>
<dbReference type="CDD" id="cd03349">
    <property type="entry name" value="LbH_XAT"/>
    <property type="match status" value="1"/>
</dbReference>
<organism evidence="5 6">
    <name type="scientific">Microvirga arabica</name>
    <dbReference type="NCBI Taxonomy" id="1128671"/>
    <lineage>
        <taxon>Bacteria</taxon>
        <taxon>Pseudomonadati</taxon>
        <taxon>Pseudomonadota</taxon>
        <taxon>Alphaproteobacteria</taxon>
        <taxon>Hyphomicrobiales</taxon>
        <taxon>Methylobacteriaceae</taxon>
        <taxon>Microvirga</taxon>
    </lineage>
</organism>
<comment type="similarity">
    <text evidence="1">Belongs to the transferase hexapeptide repeat family.</text>
</comment>
<dbReference type="EMBL" id="JBHOMY010000118">
    <property type="protein sequence ID" value="MFC1459548.1"/>
    <property type="molecule type" value="Genomic_DNA"/>
</dbReference>
<dbReference type="InterPro" id="IPR001451">
    <property type="entry name" value="Hexapep"/>
</dbReference>
<dbReference type="PROSITE" id="PS00101">
    <property type="entry name" value="HEXAPEP_TRANSFERASES"/>
    <property type="match status" value="1"/>
</dbReference>
<comment type="caution">
    <text evidence="5">The sequence shown here is derived from an EMBL/GenBank/DDBJ whole genome shotgun (WGS) entry which is preliminary data.</text>
</comment>
<dbReference type="SUPFAM" id="SSF51161">
    <property type="entry name" value="Trimeric LpxA-like enzymes"/>
    <property type="match status" value="1"/>
</dbReference>
<dbReference type="InterPro" id="IPR018357">
    <property type="entry name" value="Hexapep_transf_CS"/>
</dbReference>
<dbReference type="InterPro" id="IPR011004">
    <property type="entry name" value="Trimer_LpxA-like_sf"/>
</dbReference>
<keyword evidence="4 5" id="KW-0012">Acyltransferase</keyword>
<name>A0ABV6YE55_9HYPH</name>
<dbReference type="PANTHER" id="PTHR43300:SF11">
    <property type="entry name" value="ACETYLTRANSFERASE RV3034C-RELATED"/>
    <property type="match status" value="1"/>
</dbReference>
<dbReference type="InterPro" id="IPR050179">
    <property type="entry name" value="Trans_hexapeptide_repeat"/>
</dbReference>
<evidence type="ECO:0000313" key="6">
    <source>
        <dbReference type="Proteomes" id="UP001593940"/>
    </source>
</evidence>
<dbReference type="GO" id="GO:0016746">
    <property type="term" value="F:acyltransferase activity"/>
    <property type="evidence" value="ECO:0007669"/>
    <property type="project" value="UniProtKB-KW"/>
</dbReference>
<dbReference type="Proteomes" id="UP001593940">
    <property type="component" value="Unassembled WGS sequence"/>
</dbReference>
<gene>
    <name evidence="5" type="ORF">ACETIH_23185</name>
</gene>
<dbReference type="Gene3D" id="2.160.10.10">
    <property type="entry name" value="Hexapeptide repeat proteins"/>
    <property type="match status" value="1"/>
</dbReference>
<dbReference type="PANTHER" id="PTHR43300">
    <property type="entry name" value="ACETYLTRANSFERASE"/>
    <property type="match status" value="1"/>
</dbReference>
<dbReference type="EC" id="2.3.1.-" evidence="5"/>
<keyword evidence="2 5" id="KW-0808">Transferase</keyword>
<dbReference type="Pfam" id="PF00132">
    <property type="entry name" value="Hexapep"/>
    <property type="match status" value="1"/>
</dbReference>
<protein>
    <submittedName>
        <fullName evidence="5">CatB-related O-acetyltransferase</fullName>
        <ecNumber evidence="5">2.3.1.-</ecNumber>
    </submittedName>
</protein>
<evidence type="ECO:0000256" key="3">
    <source>
        <dbReference type="ARBA" id="ARBA00022737"/>
    </source>
</evidence>
<sequence length="248" mass="27353">MTTAQPASSKEGVKAFLLKHGLDLGGTIGDGLIWEAPVKIFHSAHVAGAEIGAYSYISPRTEIQHAIIGRYCSIGDNVNMRGSAHPKEWLSSHPFPYTNLYSHSRKYRPPFTFEGYGKRTQIGHDVWIGSRAIILPGVTIGAGAIIGTGAVVAKDVPPYAVAVGNPVQVVKYLFEPSLVERLQQSEWWTYDLPKYLEQRPDVPLDDPEQMLDFLARHGADIPRIETTRKSYSRQSNKIVVRSLQAAGT</sequence>
<dbReference type="RefSeq" id="WP_377031157.1">
    <property type="nucleotide sequence ID" value="NZ_JBHOMY010000118.1"/>
</dbReference>
<evidence type="ECO:0000313" key="5">
    <source>
        <dbReference type="EMBL" id="MFC1459548.1"/>
    </source>
</evidence>